<gene>
    <name evidence="4" type="ORF">GCM10011273_13260</name>
</gene>
<dbReference type="AlphaFoldDB" id="A0A918URD6"/>
<evidence type="ECO:0000313" key="4">
    <source>
        <dbReference type="EMBL" id="GGZ28753.1"/>
    </source>
</evidence>
<keyword evidence="2" id="KW-1277">Toxin-antitoxin system</keyword>
<reference evidence="4" key="1">
    <citation type="journal article" date="2014" name="Int. J. Syst. Evol. Microbiol.">
        <title>Complete genome sequence of Corynebacterium casei LMG S-19264T (=DSM 44701T), isolated from a smear-ripened cheese.</title>
        <authorList>
            <consortium name="US DOE Joint Genome Institute (JGI-PGF)"/>
            <person name="Walter F."/>
            <person name="Albersmeier A."/>
            <person name="Kalinowski J."/>
            <person name="Ruckert C."/>
        </authorList>
    </citation>
    <scope>NUCLEOTIDE SEQUENCE</scope>
    <source>
        <strain evidence="4">KCTC 32296</strain>
    </source>
</reference>
<dbReference type="RefSeq" id="WP_189485593.1">
    <property type="nucleotide sequence ID" value="NZ_BMZB01000001.1"/>
</dbReference>
<evidence type="ECO:0000256" key="1">
    <source>
        <dbReference type="ARBA" id="ARBA00006226"/>
    </source>
</evidence>
<dbReference type="InterPro" id="IPR035093">
    <property type="entry name" value="RelE/ParE_toxin_dom_sf"/>
</dbReference>
<keyword evidence="5" id="KW-1185">Reference proteome</keyword>
<organism evidence="4 5">
    <name type="scientific">Asticcacaulis endophyticus</name>
    <dbReference type="NCBI Taxonomy" id="1395890"/>
    <lineage>
        <taxon>Bacteria</taxon>
        <taxon>Pseudomonadati</taxon>
        <taxon>Pseudomonadota</taxon>
        <taxon>Alphaproteobacteria</taxon>
        <taxon>Caulobacterales</taxon>
        <taxon>Caulobacteraceae</taxon>
        <taxon>Asticcacaulis</taxon>
    </lineage>
</organism>
<dbReference type="InterPro" id="IPR007712">
    <property type="entry name" value="RelE/ParE_toxin"/>
</dbReference>
<evidence type="ECO:0000256" key="3">
    <source>
        <dbReference type="PIRNR" id="PIRNR029218"/>
    </source>
</evidence>
<dbReference type="PIRSF" id="PIRSF029218">
    <property type="entry name" value="ParE"/>
    <property type="match status" value="1"/>
</dbReference>
<dbReference type="PANTHER" id="PTHR33755:SF3">
    <property type="entry name" value="TOXIN"/>
    <property type="match status" value="1"/>
</dbReference>
<protein>
    <recommendedName>
        <fullName evidence="3">Toxin</fullName>
    </recommendedName>
</protein>
<dbReference type="Gene3D" id="3.30.2310.20">
    <property type="entry name" value="RelE-like"/>
    <property type="match status" value="1"/>
</dbReference>
<sequence length="96" mass="10923">MADFKLSHLAFEDLKDIAKYTRHNYGAAQSQKYRASLKASCEALSQHPSLGHEATVAQGLRAFDHQFHTIYYVPTDKGVLIVRILHQSMDARRHLT</sequence>
<name>A0A918URD6_9CAUL</name>
<dbReference type="PANTHER" id="PTHR33755">
    <property type="entry name" value="TOXIN PARE1-RELATED"/>
    <property type="match status" value="1"/>
</dbReference>
<reference evidence="4" key="2">
    <citation type="submission" date="2020-09" db="EMBL/GenBank/DDBJ databases">
        <authorList>
            <person name="Sun Q."/>
            <person name="Kim S."/>
        </authorList>
    </citation>
    <scope>NUCLEOTIDE SEQUENCE</scope>
    <source>
        <strain evidence="4">KCTC 32296</strain>
    </source>
</reference>
<comment type="caution">
    <text evidence="4">The sequence shown here is derived from an EMBL/GenBank/DDBJ whole genome shotgun (WGS) entry which is preliminary data.</text>
</comment>
<proteinExistence type="inferred from homology"/>
<dbReference type="Proteomes" id="UP000662572">
    <property type="component" value="Unassembled WGS sequence"/>
</dbReference>
<accession>A0A918URD6</accession>
<dbReference type="Pfam" id="PF05016">
    <property type="entry name" value="ParE_toxin"/>
    <property type="match status" value="1"/>
</dbReference>
<dbReference type="InterPro" id="IPR051803">
    <property type="entry name" value="TA_system_RelE-like_toxin"/>
</dbReference>
<evidence type="ECO:0000313" key="5">
    <source>
        <dbReference type="Proteomes" id="UP000662572"/>
    </source>
</evidence>
<comment type="similarity">
    <text evidence="1 3">Belongs to the RelE toxin family.</text>
</comment>
<evidence type="ECO:0000256" key="2">
    <source>
        <dbReference type="ARBA" id="ARBA00022649"/>
    </source>
</evidence>
<dbReference type="InterPro" id="IPR028344">
    <property type="entry name" value="ParE1/4"/>
</dbReference>
<dbReference type="EMBL" id="BMZB01000001">
    <property type="protein sequence ID" value="GGZ28753.1"/>
    <property type="molecule type" value="Genomic_DNA"/>
</dbReference>